<reference evidence="16" key="2">
    <citation type="journal article" date="2022" name="Res Sq">
        <title>Comparative Genomics Reveals Insights into the Divergent Evolution of Astigmatic Mites and Household Pest Adaptations.</title>
        <authorList>
            <person name="Xiong Q."/>
            <person name="Wan A.T.-Y."/>
            <person name="Liu X.-Y."/>
            <person name="Fung C.S.-H."/>
            <person name="Xiao X."/>
            <person name="Malainual N."/>
            <person name="Hou J."/>
            <person name="Wang L."/>
            <person name="Wang M."/>
            <person name="Yang K."/>
            <person name="Cui Y."/>
            <person name="Leung E."/>
            <person name="Nong W."/>
            <person name="Shin S.-K."/>
            <person name="Au S."/>
            <person name="Jeong K.Y."/>
            <person name="Chew F.T."/>
            <person name="Hui J."/>
            <person name="Leung T.F."/>
            <person name="Tungtrongchitr A."/>
            <person name="Zhong N."/>
            <person name="Liu Z."/>
            <person name="Tsui S."/>
        </authorList>
    </citation>
    <scope>NUCLEOTIDE SEQUENCE</scope>
    <source>
        <strain evidence="16">Derf</strain>
        <tissue evidence="16">Whole organism</tissue>
    </source>
</reference>
<dbReference type="PRINTS" id="PR00169">
    <property type="entry name" value="KCHANNEL"/>
</dbReference>
<evidence type="ECO:0000256" key="11">
    <source>
        <dbReference type="ARBA" id="ARBA00023180"/>
    </source>
</evidence>
<feature type="region of interest" description="Disordered" evidence="13">
    <location>
        <begin position="882"/>
        <end position="988"/>
    </location>
</feature>
<dbReference type="FunFam" id="1.20.120.350:FF:000028">
    <property type="entry name" value="Potassium voltage-gated channel subfamily a member"/>
    <property type="match status" value="1"/>
</dbReference>
<dbReference type="PRINTS" id="PR01491">
    <property type="entry name" value="KVCHANNEL"/>
</dbReference>
<feature type="transmembrane region" description="Helical" evidence="14">
    <location>
        <begin position="518"/>
        <end position="539"/>
    </location>
</feature>
<accession>A0A922HWU6</accession>
<feature type="compositionally biased region" description="Low complexity" evidence="13">
    <location>
        <begin position="85"/>
        <end position="112"/>
    </location>
</feature>
<feature type="compositionally biased region" description="Pro residues" evidence="13">
    <location>
        <begin position="976"/>
        <end position="988"/>
    </location>
</feature>
<keyword evidence="6" id="KW-0851">Voltage-gated channel</keyword>
<evidence type="ECO:0000256" key="4">
    <source>
        <dbReference type="ARBA" id="ARBA00022692"/>
    </source>
</evidence>
<feature type="compositionally biased region" description="Polar residues" evidence="13">
    <location>
        <begin position="892"/>
        <end position="916"/>
    </location>
</feature>
<dbReference type="Gene3D" id="1.10.287.70">
    <property type="match status" value="1"/>
</dbReference>
<dbReference type="SUPFAM" id="SSF81324">
    <property type="entry name" value="Voltage-gated potassium channels"/>
    <property type="match status" value="1"/>
</dbReference>
<dbReference type="PANTHER" id="PTHR11537:SF113">
    <property type="entry name" value="POTASSIUM VOLTAGE-GATED CHANNEL PROTEIN SHAKER"/>
    <property type="match status" value="1"/>
</dbReference>
<evidence type="ECO:0000256" key="3">
    <source>
        <dbReference type="ARBA" id="ARBA00022538"/>
    </source>
</evidence>
<evidence type="ECO:0000259" key="15">
    <source>
        <dbReference type="SMART" id="SM00225"/>
    </source>
</evidence>
<dbReference type="InterPro" id="IPR027359">
    <property type="entry name" value="Volt_channel_dom_sf"/>
</dbReference>
<feature type="transmembrane region" description="Helical" evidence="14">
    <location>
        <begin position="579"/>
        <end position="600"/>
    </location>
</feature>
<dbReference type="GO" id="GO:0001508">
    <property type="term" value="P:action potential"/>
    <property type="evidence" value="ECO:0007669"/>
    <property type="project" value="TreeGrafter"/>
</dbReference>
<sequence>MAFCSAYGTYGLGVPGTPQYASDRSNYLPGSSIGPGQTGGMIPMFLQAPPPDRATGSSSGVGGGGGGVGSSTFASFHHHHHHLHPNQQHIHQQSQQPHQQHQHQHPLSSSSSNIVQQQLQLTARSSSIQNLVPSIPKSAQDDSGGVGGIGGGASGGMGIGGLGGMAGDYDPYHHPGGLQYHEDNELLAGCEQQQDLLQLAGGFGSRFEPLLHRHDLCERVTINISGLVFETQLRTLQQFPNTLLGDPAKRIRYYDPHTNEYFFDRNRQVFDAILYYYQSGGRLRRPVNVPLDIFAEEVKFFELGEAAFNKFREDEGFVKEKEKPLPKNEFKRKIWLLFEYPESSQWARVVAIISVVIIILSILIFCLETLPEYKHYKIFNTTTNMTRVVEDEVPSYTEPFFIIETICIIWFSIEILIRFFACPSKITFLKDIMNAIDFFAIVPYFVTLATMIAKQPEDDELQKLQMLHGNTDSKSQSSSLAILRVIRLVRVFRIFKLSRHSKGLQILGMTLKASMKELALLIFFLLIGVVLFSSAVYYAEADSERSNFKSIPDAFWWAVVTMTTVGYGDMRPVCVWGKFVGSLCAIAGVLTIALPVPVIVSNFNYFYHRENDQEDLESTNFNHVRCCPYLPGYVGTNRLRRTSYSDSNITHNNNDDDEDDDDDDGDIIGDIDGIRINDNDDDDDGGNDKNNDDDDDDNDHHNSDNHHHHHHYTSKNDLIDTGNTKQQQQQQLKKPFYHRSLSSKSTQQFQDNSNDQQQQQQPLLLMASNTIKSPSSLSSSSLSNRFPTKPTIAETCDYEKQLQLMIQRTNSVRHASSSNSNRRRSSNQSTSPLSAATSSSAIGTYQQHQNHPYSYSPYPTTMFPTTISSPIPITAATIATTTGGGGIIIDPNGSSTLRSPISETGGINLTRTASFHRQQSQQQQQQQSYRRRSSTRSPQSNYSSPESPTKNKLNNTNFLNLITISNTSSSSSSSPPLLPPGCQAPPSPSLRLHYIDNNRNLRSPSIEKIIPTTTKQSITLTPPQPQQPSSTATTTTTTTATKSAKKSRVYLKAKHTMINIIAFMFSIFL</sequence>
<keyword evidence="2" id="KW-0813">Transport</keyword>
<dbReference type="Pfam" id="PF02214">
    <property type="entry name" value="BTB_2"/>
    <property type="match status" value="1"/>
</dbReference>
<feature type="region of interest" description="Disordered" evidence="13">
    <location>
        <begin position="810"/>
        <end position="857"/>
    </location>
</feature>
<evidence type="ECO:0000313" key="17">
    <source>
        <dbReference type="Proteomes" id="UP000790347"/>
    </source>
</evidence>
<dbReference type="EMBL" id="ASGP02000005">
    <property type="protein sequence ID" value="KAH9507133.1"/>
    <property type="molecule type" value="Genomic_DNA"/>
</dbReference>
<dbReference type="FunFam" id="1.10.287.70:FF:000002">
    <property type="entry name" value="Potassium voltage-gated channel subfamily a member"/>
    <property type="match status" value="1"/>
</dbReference>
<feature type="compositionally biased region" description="Low complexity" evidence="13">
    <location>
        <begin position="917"/>
        <end position="928"/>
    </location>
</feature>
<feature type="transmembrane region" description="Helical" evidence="14">
    <location>
        <begin position="346"/>
        <end position="367"/>
    </location>
</feature>
<feature type="transmembrane region" description="Helical" evidence="14">
    <location>
        <begin position="400"/>
        <end position="420"/>
    </location>
</feature>
<dbReference type="AlphaFoldDB" id="A0A922HWU6"/>
<dbReference type="Proteomes" id="UP000790347">
    <property type="component" value="Unassembled WGS sequence"/>
</dbReference>
<feature type="region of interest" description="Disordered" evidence="13">
    <location>
        <begin position="740"/>
        <end position="759"/>
    </location>
</feature>
<name>A0A922HWU6_DERFA</name>
<dbReference type="FunFam" id="3.30.710.10:FF:000053">
    <property type="entry name" value="potassium voltage-gated channel subfamily A member 4"/>
    <property type="match status" value="1"/>
</dbReference>
<dbReference type="Gene3D" id="3.30.710.10">
    <property type="entry name" value="Potassium Channel Kv1.1, Chain A"/>
    <property type="match status" value="1"/>
</dbReference>
<keyword evidence="3" id="KW-0633">Potassium transport</keyword>
<keyword evidence="8 14" id="KW-1133">Transmembrane helix</keyword>
<evidence type="ECO:0000256" key="12">
    <source>
        <dbReference type="ARBA" id="ARBA00023303"/>
    </source>
</evidence>
<feature type="compositionally biased region" description="Low complexity" evidence="13">
    <location>
        <begin position="950"/>
        <end position="975"/>
    </location>
</feature>
<dbReference type="PANTHER" id="PTHR11537">
    <property type="entry name" value="VOLTAGE-GATED POTASSIUM CHANNEL"/>
    <property type="match status" value="1"/>
</dbReference>
<protein>
    <submittedName>
        <fullName evidence="16">Potassium voltage-gated channel sub A member 2</fullName>
    </submittedName>
</protein>
<reference evidence="16" key="1">
    <citation type="submission" date="2013-05" db="EMBL/GenBank/DDBJ databases">
        <authorList>
            <person name="Yim A.K.Y."/>
            <person name="Chan T.F."/>
            <person name="Ji K.M."/>
            <person name="Liu X.Y."/>
            <person name="Zhou J.W."/>
            <person name="Li R.Q."/>
            <person name="Yang K.Y."/>
            <person name="Li J."/>
            <person name="Li M."/>
            <person name="Law P.T.W."/>
            <person name="Wu Y.L."/>
            <person name="Cai Z.L."/>
            <person name="Qin H."/>
            <person name="Bao Y."/>
            <person name="Leung R.K.K."/>
            <person name="Ng P.K.S."/>
            <person name="Zou J."/>
            <person name="Zhong X.J."/>
            <person name="Ran P.X."/>
            <person name="Zhong N.S."/>
            <person name="Liu Z.G."/>
            <person name="Tsui S.K.W."/>
        </authorList>
    </citation>
    <scope>NUCLEOTIDE SEQUENCE</scope>
    <source>
        <strain evidence="16">Derf</strain>
        <tissue evidence="16">Whole organism</tissue>
    </source>
</reference>
<dbReference type="InterPro" id="IPR003131">
    <property type="entry name" value="T1-type_BTB"/>
</dbReference>
<dbReference type="GO" id="GO:0008076">
    <property type="term" value="C:voltage-gated potassium channel complex"/>
    <property type="evidence" value="ECO:0007669"/>
    <property type="project" value="InterPro"/>
</dbReference>
<keyword evidence="10 14" id="KW-0472">Membrane</keyword>
<dbReference type="InterPro" id="IPR003972">
    <property type="entry name" value="K_chnl_volt-dep_Kv1"/>
</dbReference>
<dbReference type="InterPro" id="IPR028325">
    <property type="entry name" value="VG_K_chnl"/>
</dbReference>
<feature type="transmembrane region" description="Helical" evidence="14">
    <location>
        <begin position="432"/>
        <end position="453"/>
    </location>
</feature>
<evidence type="ECO:0000256" key="6">
    <source>
        <dbReference type="ARBA" id="ARBA00022882"/>
    </source>
</evidence>
<feature type="region of interest" description="Disordered" evidence="13">
    <location>
        <begin position="645"/>
        <end position="734"/>
    </location>
</feature>
<proteinExistence type="predicted"/>
<comment type="subcellular location">
    <subcellularLocation>
        <location evidence="1">Membrane</location>
        <topology evidence="1">Multi-pass membrane protein</topology>
    </subcellularLocation>
</comment>
<feature type="compositionally biased region" description="Low complexity" evidence="13">
    <location>
        <begin position="1027"/>
        <end position="1042"/>
    </location>
</feature>
<feature type="compositionally biased region" description="Acidic residues" evidence="13">
    <location>
        <begin position="679"/>
        <end position="697"/>
    </location>
</feature>
<feature type="region of interest" description="Disordered" evidence="13">
    <location>
        <begin position="1014"/>
        <end position="1044"/>
    </location>
</feature>
<feature type="compositionally biased region" description="Acidic residues" evidence="13">
    <location>
        <begin position="655"/>
        <end position="669"/>
    </location>
</feature>
<dbReference type="SMART" id="SM00225">
    <property type="entry name" value="BTB"/>
    <property type="match status" value="1"/>
</dbReference>
<evidence type="ECO:0000256" key="14">
    <source>
        <dbReference type="SAM" id="Phobius"/>
    </source>
</evidence>
<comment type="caution">
    <text evidence="16">The sequence shown here is derived from an EMBL/GenBank/DDBJ whole genome shotgun (WGS) entry which is preliminary data.</text>
</comment>
<keyword evidence="11" id="KW-0325">Glycoprotein</keyword>
<dbReference type="PRINTS" id="PR01496">
    <property type="entry name" value="SHAKERCHANEL"/>
</dbReference>
<dbReference type="Pfam" id="PF00520">
    <property type="entry name" value="Ion_trans"/>
    <property type="match status" value="1"/>
</dbReference>
<feature type="region of interest" description="Disordered" evidence="13">
    <location>
        <begin position="25"/>
        <end position="119"/>
    </location>
</feature>
<organism evidence="16 17">
    <name type="scientific">Dermatophagoides farinae</name>
    <name type="common">American house dust mite</name>
    <dbReference type="NCBI Taxonomy" id="6954"/>
    <lineage>
        <taxon>Eukaryota</taxon>
        <taxon>Metazoa</taxon>
        <taxon>Ecdysozoa</taxon>
        <taxon>Arthropoda</taxon>
        <taxon>Chelicerata</taxon>
        <taxon>Arachnida</taxon>
        <taxon>Acari</taxon>
        <taxon>Acariformes</taxon>
        <taxon>Sarcoptiformes</taxon>
        <taxon>Astigmata</taxon>
        <taxon>Psoroptidia</taxon>
        <taxon>Analgoidea</taxon>
        <taxon>Pyroglyphidae</taxon>
        <taxon>Dermatophagoidinae</taxon>
        <taxon>Dermatophagoides</taxon>
    </lineage>
</organism>
<dbReference type="GO" id="GO:0051260">
    <property type="term" value="P:protein homooligomerization"/>
    <property type="evidence" value="ECO:0007669"/>
    <property type="project" value="InterPro"/>
</dbReference>
<keyword evidence="12" id="KW-0407">Ion channel</keyword>
<feature type="compositionally biased region" description="Low complexity" evidence="13">
    <location>
        <begin position="747"/>
        <end position="759"/>
    </location>
</feature>
<keyword evidence="7" id="KW-0630">Potassium</keyword>
<evidence type="ECO:0000256" key="1">
    <source>
        <dbReference type="ARBA" id="ARBA00004141"/>
    </source>
</evidence>
<evidence type="ECO:0000256" key="9">
    <source>
        <dbReference type="ARBA" id="ARBA00023065"/>
    </source>
</evidence>
<feature type="compositionally biased region" description="Polar residues" evidence="13">
    <location>
        <begin position="842"/>
        <end position="857"/>
    </location>
</feature>
<evidence type="ECO:0000256" key="7">
    <source>
        <dbReference type="ARBA" id="ARBA00022958"/>
    </source>
</evidence>
<dbReference type="InterPro" id="IPR003968">
    <property type="entry name" value="K_chnl_volt-dep_Kv"/>
</dbReference>
<feature type="compositionally biased region" description="Low complexity" evidence="13">
    <location>
        <begin position="810"/>
        <end position="841"/>
    </location>
</feature>
<feature type="domain" description="BTB" evidence="15">
    <location>
        <begin position="218"/>
        <end position="318"/>
    </location>
</feature>
<dbReference type="SUPFAM" id="SSF54695">
    <property type="entry name" value="POZ domain"/>
    <property type="match status" value="1"/>
</dbReference>
<gene>
    <name evidence="16" type="primary">KCNA2</name>
    <name evidence="16" type="ORF">DERF_011832</name>
</gene>
<dbReference type="Gene3D" id="1.20.120.350">
    <property type="entry name" value="Voltage-gated potassium channels. Chain C"/>
    <property type="match status" value="1"/>
</dbReference>
<feature type="compositionally biased region" description="Gly residues" evidence="13">
    <location>
        <begin position="59"/>
        <end position="69"/>
    </location>
</feature>
<evidence type="ECO:0000313" key="16">
    <source>
        <dbReference type="EMBL" id="KAH9507133.1"/>
    </source>
</evidence>
<evidence type="ECO:0000256" key="5">
    <source>
        <dbReference type="ARBA" id="ARBA00022826"/>
    </source>
</evidence>
<keyword evidence="9" id="KW-0406">Ion transport</keyword>
<evidence type="ECO:0000256" key="2">
    <source>
        <dbReference type="ARBA" id="ARBA00022448"/>
    </source>
</evidence>
<dbReference type="InterPro" id="IPR005821">
    <property type="entry name" value="Ion_trans_dom"/>
</dbReference>
<dbReference type="InterPro" id="IPR011333">
    <property type="entry name" value="SKP1/BTB/POZ_sf"/>
</dbReference>
<keyword evidence="4 14" id="KW-0812">Transmembrane</keyword>
<evidence type="ECO:0000256" key="8">
    <source>
        <dbReference type="ARBA" id="ARBA00022989"/>
    </source>
</evidence>
<evidence type="ECO:0000256" key="13">
    <source>
        <dbReference type="SAM" id="MobiDB-lite"/>
    </source>
</evidence>
<keyword evidence="17" id="KW-1185">Reference proteome</keyword>
<keyword evidence="5" id="KW-0631">Potassium channel</keyword>
<dbReference type="InterPro" id="IPR000210">
    <property type="entry name" value="BTB/POZ_dom"/>
</dbReference>
<dbReference type="GO" id="GO:0005251">
    <property type="term" value="F:delayed rectifier potassium channel activity"/>
    <property type="evidence" value="ECO:0007669"/>
    <property type="project" value="TreeGrafter"/>
</dbReference>
<evidence type="ECO:0000256" key="10">
    <source>
        <dbReference type="ARBA" id="ARBA00023136"/>
    </source>
</evidence>